<feature type="transmembrane region" description="Helical" evidence="8">
    <location>
        <begin position="495"/>
        <end position="513"/>
    </location>
</feature>
<feature type="transmembrane region" description="Helical" evidence="8">
    <location>
        <begin position="264"/>
        <end position="284"/>
    </location>
</feature>
<keyword evidence="11" id="KW-1185">Reference proteome</keyword>
<dbReference type="PANTHER" id="PTHR33908:SF11">
    <property type="entry name" value="MEMBRANE PROTEIN"/>
    <property type="match status" value="1"/>
</dbReference>
<evidence type="ECO:0000313" key="10">
    <source>
        <dbReference type="EMBL" id="KAA9010395.1"/>
    </source>
</evidence>
<dbReference type="Proteomes" id="UP000326554">
    <property type="component" value="Unassembled WGS sequence"/>
</dbReference>
<feature type="transmembrane region" description="Helical" evidence="8">
    <location>
        <begin position="291"/>
        <end position="311"/>
    </location>
</feature>
<feature type="transmembrane region" description="Helical" evidence="8">
    <location>
        <begin position="440"/>
        <end position="458"/>
    </location>
</feature>
<keyword evidence="6 8" id="KW-1133">Transmembrane helix</keyword>
<name>A0A5J5GQP4_9RHOB</name>
<keyword evidence="7 8" id="KW-0472">Membrane</keyword>
<dbReference type="EMBL" id="VYQE01000001">
    <property type="protein sequence ID" value="KAA9010395.1"/>
    <property type="molecule type" value="Genomic_DNA"/>
</dbReference>
<dbReference type="PANTHER" id="PTHR33908">
    <property type="entry name" value="MANNOSYLTRANSFERASE YKCB-RELATED"/>
    <property type="match status" value="1"/>
</dbReference>
<dbReference type="GO" id="GO:0009103">
    <property type="term" value="P:lipopolysaccharide biosynthetic process"/>
    <property type="evidence" value="ECO:0007669"/>
    <property type="project" value="UniProtKB-ARBA"/>
</dbReference>
<dbReference type="InterPro" id="IPR050297">
    <property type="entry name" value="LipidA_mod_glycosyltrf_83"/>
</dbReference>
<evidence type="ECO:0000259" key="9">
    <source>
        <dbReference type="Pfam" id="PF13231"/>
    </source>
</evidence>
<feature type="transmembrane region" description="Helical" evidence="8">
    <location>
        <begin position="157"/>
        <end position="173"/>
    </location>
</feature>
<evidence type="ECO:0000256" key="2">
    <source>
        <dbReference type="ARBA" id="ARBA00022475"/>
    </source>
</evidence>
<evidence type="ECO:0000256" key="5">
    <source>
        <dbReference type="ARBA" id="ARBA00022692"/>
    </source>
</evidence>
<evidence type="ECO:0000256" key="1">
    <source>
        <dbReference type="ARBA" id="ARBA00004651"/>
    </source>
</evidence>
<sequence length="624" mass="64798">MTAHAFGRRGAALILGMSAALVALAAFVSPGFFNIDELVYFLSAQTLRDTGGFAVQNGYEQFGSDDLRLWFLVEGTSGLMPQYPVGTALAGAPLIGLFGPKGLIALNLAAGVGTLVAAHALARRLFGSRDVADLSVLLLAACTFWAEYVVGHWPHSVSLFSVTLALWLFLGALDRERSAWWPSVLSGLAVGAGLFFRLEGVLVLPAIAAATILYAVRPIAVLMGGALGLLPMAALLALSNQARFGGWSPLSYGSSGGGTDASSYLGLGVLLLLGLGGLVVLRLTGGGGRRVGLLAFAAAAAGVVVLLLSPASSAPRALLSGIHAILIDATAVSDPRPGMQAQADGTLLFWGFPKKALGQSLPWLGCLALLVGFDWRDKRRSVVIVLLVAVLWALPFLMRSWHGGLGSNMRYLLPTLPVLTALAAWLTLRLAERAGQGVRPAFLAALAGLLLAALWPLLAPDRGAQLHQVASTYLLGVIALLSLVAGLVPRRALASAALFSVAAGMGVSTVLALQDLRASQARRGAMAAHAEAASRIAGPVVFYGAAEAYAEAIDDPDRLLAMPGRVDGAVDFDFVEAACAEGYRVLMPEAFAAQFAELDGRVALLEDGPTEMDPPLVRVTCGAS</sequence>
<comment type="subcellular location">
    <subcellularLocation>
        <location evidence="1">Cell membrane</location>
        <topology evidence="1">Multi-pass membrane protein</topology>
    </subcellularLocation>
</comment>
<evidence type="ECO:0000256" key="8">
    <source>
        <dbReference type="SAM" id="Phobius"/>
    </source>
</evidence>
<protein>
    <submittedName>
        <fullName evidence="10">Glycosyltransferase family 39 protein</fullName>
    </submittedName>
</protein>
<accession>A0A5J5GQP4</accession>
<organism evidence="10 11">
    <name type="scientific">Histidinibacterium aquaticum</name>
    <dbReference type="NCBI Taxonomy" id="2613962"/>
    <lineage>
        <taxon>Bacteria</taxon>
        <taxon>Pseudomonadati</taxon>
        <taxon>Pseudomonadota</taxon>
        <taxon>Alphaproteobacteria</taxon>
        <taxon>Rhodobacterales</taxon>
        <taxon>Paracoccaceae</taxon>
        <taxon>Histidinibacterium</taxon>
    </lineage>
</organism>
<evidence type="ECO:0000256" key="7">
    <source>
        <dbReference type="ARBA" id="ARBA00023136"/>
    </source>
</evidence>
<keyword evidence="5 8" id="KW-0812">Transmembrane</keyword>
<dbReference type="GO" id="GO:0005886">
    <property type="term" value="C:plasma membrane"/>
    <property type="evidence" value="ECO:0007669"/>
    <property type="project" value="UniProtKB-SubCell"/>
</dbReference>
<feature type="transmembrane region" description="Helical" evidence="8">
    <location>
        <begin position="356"/>
        <end position="375"/>
    </location>
</feature>
<proteinExistence type="predicted"/>
<dbReference type="RefSeq" id="WP_150443881.1">
    <property type="nucleotide sequence ID" value="NZ_VYQE01000001.1"/>
</dbReference>
<feature type="transmembrane region" description="Helical" evidence="8">
    <location>
        <begin position="134"/>
        <end position="151"/>
    </location>
</feature>
<keyword evidence="2" id="KW-1003">Cell membrane</keyword>
<feature type="transmembrane region" description="Helical" evidence="8">
    <location>
        <begin position="202"/>
        <end position="220"/>
    </location>
</feature>
<keyword evidence="3" id="KW-0328">Glycosyltransferase</keyword>
<feature type="transmembrane region" description="Helical" evidence="8">
    <location>
        <begin position="227"/>
        <end position="244"/>
    </location>
</feature>
<feature type="transmembrane region" description="Helical" evidence="8">
    <location>
        <begin position="470"/>
        <end position="488"/>
    </location>
</feature>
<keyword evidence="4 10" id="KW-0808">Transferase</keyword>
<dbReference type="Pfam" id="PF13231">
    <property type="entry name" value="PMT_2"/>
    <property type="match status" value="1"/>
</dbReference>
<feature type="transmembrane region" description="Helical" evidence="8">
    <location>
        <begin position="103"/>
        <end position="122"/>
    </location>
</feature>
<evidence type="ECO:0000256" key="6">
    <source>
        <dbReference type="ARBA" id="ARBA00022989"/>
    </source>
</evidence>
<feature type="transmembrane region" description="Helical" evidence="8">
    <location>
        <begin position="382"/>
        <end position="399"/>
    </location>
</feature>
<feature type="transmembrane region" description="Helical" evidence="8">
    <location>
        <begin position="411"/>
        <end position="428"/>
    </location>
</feature>
<evidence type="ECO:0000256" key="3">
    <source>
        <dbReference type="ARBA" id="ARBA00022676"/>
    </source>
</evidence>
<evidence type="ECO:0000313" key="11">
    <source>
        <dbReference type="Proteomes" id="UP000326554"/>
    </source>
</evidence>
<comment type="caution">
    <text evidence="10">The sequence shown here is derived from an EMBL/GenBank/DDBJ whole genome shotgun (WGS) entry which is preliminary data.</text>
</comment>
<evidence type="ECO:0000256" key="4">
    <source>
        <dbReference type="ARBA" id="ARBA00022679"/>
    </source>
</evidence>
<feature type="transmembrane region" description="Helical" evidence="8">
    <location>
        <begin position="12"/>
        <end position="33"/>
    </location>
</feature>
<feature type="domain" description="Glycosyltransferase RgtA/B/C/D-like" evidence="9">
    <location>
        <begin position="104"/>
        <end position="232"/>
    </location>
</feature>
<dbReference type="AlphaFoldDB" id="A0A5J5GQP4"/>
<dbReference type="GO" id="GO:0016763">
    <property type="term" value="F:pentosyltransferase activity"/>
    <property type="evidence" value="ECO:0007669"/>
    <property type="project" value="TreeGrafter"/>
</dbReference>
<dbReference type="InterPro" id="IPR038731">
    <property type="entry name" value="RgtA/B/C-like"/>
</dbReference>
<gene>
    <name evidence="10" type="ORF">F3S47_03890</name>
</gene>
<reference evidence="10 11" key="1">
    <citation type="submission" date="2019-09" db="EMBL/GenBank/DDBJ databases">
        <authorList>
            <person name="Park J.-S."/>
            <person name="Choi H.-J."/>
        </authorList>
    </citation>
    <scope>NUCLEOTIDE SEQUENCE [LARGE SCALE GENOMIC DNA]</scope>
    <source>
        <strain evidence="10 11">176SS1-4</strain>
    </source>
</reference>